<gene>
    <name evidence="3" type="primary">LOC116302508</name>
</gene>
<organism evidence="2 3">
    <name type="scientific">Actinia tenebrosa</name>
    <name type="common">Australian red waratah sea anemone</name>
    <dbReference type="NCBI Taxonomy" id="6105"/>
    <lineage>
        <taxon>Eukaryota</taxon>
        <taxon>Metazoa</taxon>
        <taxon>Cnidaria</taxon>
        <taxon>Anthozoa</taxon>
        <taxon>Hexacorallia</taxon>
        <taxon>Actiniaria</taxon>
        <taxon>Actiniidae</taxon>
        <taxon>Actinia</taxon>
    </lineage>
</organism>
<protein>
    <submittedName>
        <fullName evidence="3">Techylectin-5B-like</fullName>
    </submittedName>
</protein>
<feature type="domain" description="Fibrinogen C-terminal" evidence="1">
    <location>
        <begin position="1"/>
        <end position="125"/>
    </location>
</feature>
<evidence type="ECO:0000259" key="1">
    <source>
        <dbReference type="PROSITE" id="PS51406"/>
    </source>
</evidence>
<dbReference type="GeneID" id="116302508"/>
<dbReference type="InterPro" id="IPR014716">
    <property type="entry name" value="Fibrinogen_a/b/g_C_1"/>
</dbReference>
<feature type="non-terminal residue" evidence="3">
    <location>
        <position position="1"/>
    </location>
</feature>
<dbReference type="InParanoid" id="A0A6P8ILJ4"/>
<evidence type="ECO:0000313" key="2">
    <source>
        <dbReference type="Proteomes" id="UP000515163"/>
    </source>
</evidence>
<name>A0A6P8ILJ4_ACTTE</name>
<dbReference type="PANTHER" id="PTHR19143">
    <property type="entry name" value="FIBRINOGEN/TENASCIN/ANGIOPOEITIN"/>
    <property type="match status" value="1"/>
</dbReference>
<keyword evidence="2" id="KW-1185">Reference proteome</keyword>
<dbReference type="InterPro" id="IPR002181">
    <property type="entry name" value="Fibrinogen_a/b/g_C_dom"/>
</dbReference>
<dbReference type="SMART" id="SM00186">
    <property type="entry name" value="FBG"/>
    <property type="match status" value="1"/>
</dbReference>
<dbReference type="KEGG" id="aten:116302508"/>
<reference evidence="3" key="1">
    <citation type="submission" date="2025-08" db="UniProtKB">
        <authorList>
            <consortium name="RefSeq"/>
        </authorList>
    </citation>
    <scope>IDENTIFICATION</scope>
    <source>
        <tissue evidence="3">Tentacle</tissue>
    </source>
</reference>
<dbReference type="OrthoDB" id="6145874at2759"/>
<dbReference type="InterPro" id="IPR050373">
    <property type="entry name" value="Fibrinogen_C-term_domain"/>
</dbReference>
<dbReference type="RefSeq" id="XP_031567679.1">
    <property type="nucleotide sequence ID" value="XM_031711819.1"/>
</dbReference>
<accession>A0A6P8ILJ4</accession>
<dbReference type="Proteomes" id="UP000515163">
    <property type="component" value="Unplaced"/>
</dbReference>
<evidence type="ECO:0000313" key="3">
    <source>
        <dbReference type="RefSeq" id="XP_031567679.1"/>
    </source>
</evidence>
<proteinExistence type="predicted"/>
<dbReference type="InterPro" id="IPR036056">
    <property type="entry name" value="Fibrinogen-like_C"/>
</dbReference>
<dbReference type="Pfam" id="PF00147">
    <property type="entry name" value="Fibrinogen_C"/>
    <property type="match status" value="1"/>
</dbReference>
<dbReference type="GO" id="GO:0005615">
    <property type="term" value="C:extracellular space"/>
    <property type="evidence" value="ECO:0007669"/>
    <property type="project" value="TreeGrafter"/>
</dbReference>
<dbReference type="PROSITE" id="PS51406">
    <property type="entry name" value="FIBRINOGEN_C_2"/>
    <property type="match status" value="1"/>
</dbReference>
<dbReference type="SUPFAM" id="SSF56496">
    <property type="entry name" value="Fibrinogen C-terminal domain-like"/>
    <property type="match status" value="1"/>
</dbReference>
<dbReference type="Gene3D" id="3.90.215.10">
    <property type="entry name" value="Gamma Fibrinogen, chain A, domain 1"/>
    <property type="match status" value="1"/>
</dbReference>
<dbReference type="AlphaFoldDB" id="A0A6P8ILJ4"/>
<sequence length="125" mass="14621">RLRVDMEDFEGNTRYADYGLFKVADESVNYRLTVGQYTGNAGDSMAVHNGMEFSTRDADHDRDNAKSCAVAYTSAWWYNSCLFTNPNGQYYYTNPSPFLKGIIWYYWRNDDYSMKRMEIKIRPVA</sequence>